<dbReference type="InterPro" id="IPR037185">
    <property type="entry name" value="EmrE-like"/>
</dbReference>
<keyword evidence="4 7" id="KW-0812">Transmembrane</keyword>
<dbReference type="PANTHER" id="PTHR32322">
    <property type="entry name" value="INNER MEMBRANE TRANSPORTER"/>
    <property type="match status" value="1"/>
</dbReference>
<comment type="caution">
    <text evidence="9">The sequence shown here is derived from an EMBL/GenBank/DDBJ whole genome shotgun (WGS) entry which is preliminary data.</text>
</comment>
<feature type="transmembrane region" description="Helical" evidence="7">
    <location>
        <begin position="124"/>
        <end position="145"/>
    </location>
</feature>
<accession>A0A8J3IMG0</accession>
<dbReference type="AlphaFoldDB" id="A0A8J3IMG0"/>
<evidence type="ECO:0000256" key="6">
    <source>
        <dbReference type="ARBA" id="ARBA00023136"/>
    </source>
</evidence>
<feature type="transmembrane region" description="Helical" evidence="7">
    <location>
        <begin position="98"/>
        <end position="117"/>
    </location>
</feature>
<proteinExistence type="inferred from homology"/>
<feature type="transmembrane region" description="Helical" evidence="7">
    <location>
        <begin position="188"/>
        <end position="211"/>
    </location>
</feature>
<comment type="subcellular location">
    <subcellularLocation>
        <location evidence="1">Cell membrane</location>
        <topology evidence="1">Multi-pass membrane protein</topology>
    </subcellularLocation>
</comment>
<keyword evidence="3" id="KW-1003">Cell membrane</keyword>
<sequence>MKTRSSSAWFWLILANVLWATSYAAAKFALRDLSVTMMLALRLGLSALLLLPFLLWHYRTVRPTRKDLLQLALLSLVSFVINKLLEFGGLALSTASDVALLISAEAVFTAALSWLWLREPIRRGTIFALLLGFCGVYLVVGQGILPTFTAANGGFGRIIGDLLVVLGLLCEATATVGGKSMLIKHSPLVVTAATIVGSMFVWGPVAGWEIMHSGWPQLDLSSWFAVVWLAVITTVIAYFAWFYGLSKMASSIAASTLFIQPLLGTLLAILLLGEHLTLFTVAGGLLIILSVSVLSRQA</sequence>
<organism evidence="9 10">
    <name type="scientific">Reticulibacter mediterranei</name>
    <dbReference type="NCBI Taxonomy" id="2778369"/>
    <lineage>
        <taxon>Bacteria</taxon>
        <taxon>Bacillati</taxon>
        <taxon>Chloroflexota</taxon>
        <taxon>Ktedonobacteria</taxon>
        <taxon>Ktedonobacterales</taxon>
        <taxon>Reticulibacteraceae</taxon>
        <taxon>Reticulibacter</taxon>
    </lineage>
</organism>
<evidence type="ECO:0000259" key="8">
    <source>
        <dbReference type="Pfam" id="PF00892"/>
    </source>
</evidence>
<evidence type="ECO:0000256" key="4">
    <source>
        <dbReference type="ARBA" id="ARBA00022692"/>
    </source>
</evidence>
<keyword evidence="10" id="KW-1185">Reference proteome</keyword>
<feature type="transmembrane region" description="Helical" evidence="7">
    <location>
        <begin position="278"/>
        <end position="295"/>
    </location>
</feature>
<dbReference type="GO" id="GO:0005886">
    <property type="term" value="C:plasma membrane"/>
    <property type="evidence" value="ECO:0007669"/>
    <property type="project" value="UniProtKB-SubCell"/>
</dbReference>
<evidence type="ECO:0000256" key="7">
    <source>
        <dbReference type="SAM" id="Phobius"/>
    </source>
</evidence>
<dbReference type="RefSeq" id="WP_220209036.1">
    <property type="nucleotide sequence ID" value="NZ_BNJK01000002.1"/>
</dbReference>
<gene>
    <name evidence="9" type="ORF">KSF_083270</name>
</gene>
<dbReference type="Pfam" id="PF00892">
    <property type="entry name" value="EamA"/>
    <property type="match status" value="2"/>
</dbReference>
<name>A0A8J3IMG0_9CHLR</name>
<comment type="similarity">
    <text evidence="2">Belongs to the EamA transporter family.</text>
</comment>
<keyword evidence="6 7" id="KW-0472">Membrane</keyword>
<feature type="transmembrane region" description="Helical" evidence="7">
    <location>
        <begin position="223"/>
        <end position="245"/>
    </location>
</feature>
<dbReference type="PANTHER" id="PTHR32322:SF18">
    <property type="entry name" value="S-ADENOSYLMETHIONINE_S-ADENOSYLHOMOCYSTEINE TRANSPORTER"/>
    <property type="match status" value="1"/>
</dbReference>
<feature type="transmembrane region" description="Helical" evidence="7">
    <location>
        <begin position="68"/>
        <end position="92"/>
    </location>
</feature>
<dbReference type="EMBL" id="BNJK01000002">
    <property type="protein sequence ID" value="GHO98279.1"/>
    <property type="molecule type" value="Genomic_DNA"/>
</dbReference>
<feature type="transmembrane region" description="Helical" evidence="7">
    <location>
        <begin position="157"/>
        <end position="176"/>
    </location>
</feature>
<feature type="transmembrane region" description="Helical" evidence="7">
    <location>
        <begin position="34"/>
        <end position="56"/>
    </location>
</feature>
<feature type="domain" description="EamA" evidence="8">
    <location>
        <begin position="9"/>
        <end position="140"/>
    </location>
</feature>
<reference evidence="9" key="1">
    <citation type="submission" date="2020-10" db="EMBL/GenBank/DDBJ databases">
        <title>Taxonomic study of unclassified bacteria belonging to the class Ktedonobacteria.</title>
        <authorList>
            <person name="Yabe S."/>
            <person name="Wang C.M."/>
            <person name="Zheng Y."/>
            <person name="Sakai Y."/>
            <person name="Cavaletti L."/>
            <person name="Monciardini P."/>
            <person name="Donadio S."/>
        </authorList>
    </citation>
    <scope>NUCLEOTIDE SEQUENCE</scope>
    <source>
        <strain evidence="9">ID150040</strain>
    </source>
</reference>
<keyword evidence="5 7" id="KW-1133">Transmembrane helix</keyword>
<feature type="transmembrane region" description="Helical" evidence="7">
    <location>
        <begin position="252"/>
        <end position="272"/>
    </location>
</feature>
<protein>
    <submittedName>
        <fullName evidence="9">Membrane protein</fullName>
    </submittedName>
</protein>
<evidence type="ECO:0000256" key="3">
    <source>
        <dbReference type="ARBA" id="ARBA00022475"/>
    </source>
</evidence>
<dbReference type="InterPro" id="IPR000620">
    <property type="entry name" value="EamA_dom"/>
</dbReference>
<feature type="domain" description="EamA" evidence="8">
    <location>
        <begin position="159"/>
        <end position="295"/>
    </location>
</feature>
<evidence type="ECO:0000256" key="1">
    <source>
        <dbReference type="ARBA" id="ARBA00004651"/>
    </source>
</evidence>
<evidence type="ECO:0000256" key="2">
    <source>
        <dbReference type="ARBA" id="ARBA00007362"/>
    </source>
</evidence>
<evidence type="ECO:0000256" key="5">
    <source>
        <dbReference type="ARBA" id="ARBA00022989"/>
    </source>
</evidence>
<evidence type="ECO:0000313" key="9">
    <source>
        <dbReference type="EMBL" id="GHO98279.1"/>
    </source>
</evidence>
<dbReference type="InterPro" id="IPR050638">
    <property type="entry name" value="AA-Vitamin_Transporters"/>
</dbReference>
<dbReference type="SUPFAM" id="SSF103481">
    <property type="entry name" value="Multidrug resistance efflux transporter EmrE"/>
    <property type="match status" value="2"/>
</dbReference>
<dbReference type="Proteomes" id="UP000597444">
    <property type="component" value="Unassembled WGS sequence"/>
</dbReference>
<evidence type="ECO:0000313" key="10">
    <source>
        <dbReference type="Proteomes" id="UP000597444"/>
    </source>
</evidence>